<dbReference type="GO" id="GO:0030154">
    <property type="term" value="P:cell differentiation"/>
    <property type="evidence" value="ECO:0007669"/>
    <property type="project" value="UniProtKB-ARBA"/>
</dbReference>
<feature type="domain" description="EGF-like" evidence="16">
    <location>
        <begin position="1556"/>
        <end position="1590"/>
    </location>
</feature>
<dbReference type="GO" id="GO:0007219">
    <property type="term" value="P:Notch signaling pathway"/>
    <property type="evidence" value="ECO:0007669"/>
    <property type="project" value="TreeGrafter"/>
</dbReference>
<dbReference type="PROSITE" id="PS00010">
    <property type="entry name" value="ASX_HYDROXYL"/>
    <property type="match status" value="10"/>
</dbReference>
<dbReference type="PRINTS" id="PR00010">
    <property type="entry name" value="EGFBLOOD"/>
</dbReference>
<dbReference type="InterPro" id="IPR009030">
    <property type="entry name" value="Growth_fac_rcpt_cys_sf"/>
</dbReference>
<dbReference type="GO" id="GO:0016324">
    <property type="term" value="C:apical plasma membrane"/>
    <property type="evidence" value="ECO:0007669"/>
    <property type="project" value="UniProtKB-SubCell"/>
</dbReference>
<feature type="domain" description="EGF-like" evidence="16">
    <location>
        <begin position="640"/>
        <end position="676"/>
    </location>
</feature>
<dbReference type="GO" id="GO:0005509">
    <property type="term" value="F:calcium ion binding"/>
    <property type="evidence" value="ECO:0007669"/>
    <property type="project" value="InterPro"/>
</dbReference>
<dbReference type="FunFam" id="2.10.25.10:FF:000004">
    <property type="entry name" value="Neurogenic locus notch 1"/>
    <property type="match status" value="1"/>
</dbReference>
<feature type="disulfide bond" evidence="12">
    <location>
        <begin position="1234"/>
        <end position="1243"/>
    </location>
</feature>
<dbReference type="FunFam" id="2.10.25.10:FF:000472">
    <property type="entry name" value="Uncharacterized protein, isoform A"/>
    <property type="match status" value="1"/>
</dbReference>
<dbReference type="Gene3D" id="2.60.120.200">
    <property type="match status" value="2"/>
</dbReference>
<evidence type="ECO:0000256" key="3">
    <source>
        <dbReference type="ARBA" id="ARBA00022536"/>
    </source>
</evidence>
<dbReference type="InterPro" id="IPR000152">
    <property type="entry name" value="EGF-type_Asp/Asn_hydroxyl_site"/>
</dbReference>
<feature type="region of interest" description="Disordered" evidence="13">
    <location>
        <begin position="999"/>
        <end position="1021"/>
    </location>
</feature>
<feature type="domain" description="Laminin G" evidence="15">
    <location>
        <begin position="945"/>
        <end position="1212"/>
    </location>
</feature>
<feature type="disulfide bond" evidence="12">
    <location>
        <begin position="524"/>
        <end position="533"/>
    </location>
</feature>
<keyword evidence="3 12" id="KW-0245">EGF-like domain</keyword>
<feature type="domain" description="EGF-like" evidence="16">
    <location>
        <begin position="901"/>
        <end position="938"/>
    </location>
</feature>
<reference evidence="17" key="1">
    <citation type="submission" date="2021-05" db="EMBL/GenBank/DDBJ databases">
        <authorList>
            <person name="Alioto T."/>
            <person name="Alioto T."/>
            <person name="Gomez Garrido J."/>
        </authorList>
    </citation>
    <scope>NUCLEOTIDE SEQUENCE</scope>
</reference>
<evidence type="ECO:0000256" key="8">
    <source>
        <dbReference type="ARBA" id="ARBA00023136"/>
    </source>
</evidence>
<dbReference type="InterPro" id="IPR001881">
    <property type="entry name" value="EGF-like_Ca-bd_dom"/>
</dbReference>
<dbReference type="EMBL" id="HBUF01395077">
    <property type="protein sequence ID" value="CAG6735203.1"/>
    <property type="molecule type" value="Transcribed_RNA"/>
</dbReference>
<dbReference type="SMART" id="SM00179">
    <property type="entry name" value="EGF_CA"/>
    <property type="match status" value="15"/>
</dbReference>
<dbReference type="InterPro" id="IPR013320">
    <property type="entry name" value="ConA-like_dom_sf"/>
</dbReference>
<feature type="disulfide bond" evidence="12">
    <location>
        <begin position="928"/>
        <end position="937"/>
    </location>
</feature>
<feature type="disulfide bond" evidence="12">
    <location>
        <begin position="199"/>
        <end position="208"/>
    </location>
</feature>
<comment type="similarity">
    <text evidence="11">Belongs to the Crumbs protein family.</text>
</comment>
<feature type="domain" description="Laminin G" evidence="15">
    <location>
        <begin position="722"/>
        <end position="899"/>
    </location>
</feature>
<dbReference type="Pfam" id="PF12661">
    <property type="entry name" value="hEGF"/>
    <property type="match status" value="1"/>
</dbReference>
<protein>
    <submittedName>
        <fullName evidence="17">Protein crumbs</fullName>
    </submittedName>
</protein>
<keyword evidence="5 14" id="KW-0732">Signal</keyword>
<evidence type="ECO:0000256" key="6">
    <source>
        <dbReference type="ARBA" id="ARBA00022737"/>
    </source>
</evidence>
<feature type="disulfide bond" evidence="12">
    <location>
        <begin position="710"/>
        <end position="719"/>
    </location>
</feature>
<dbReference type="SUPFAM" id="SSF49899">
    <property type="entry name" value="Concanavalin A-like lectins/glucanases"/>
    <property type="match status" value="2"/>
</dbReference>
<evidence type="ECO:0000256" key="9">
    <source>
        <dbReference type="ARBA" id="ARBA00023157"/>
    </source>
</evidence>
<feature type="disulfide bond" evidence="12">
    <location>
        <begin position="666"/>
        <end position="675"/>
    </location>
</feature>
<feature type="domain" description="EGF-like" evidence="16">
    <location>
        <begin position="45"/>
        <end position="81"/>
    </location>
</feature>
<dbReference type="GO" id="GO:0032991">
    <property type="term" value="C:protein-containing complex"/>
    <property type="evidence" value="ECO:0007669"/>
    <property type="project" value="UniProtKB-ARBA"/>
</dbReference>
<evidence type="ECO:0000256" key="2">
    <source>
        <dbReference type="ARBA" id="ARBA00022475"/>
    </source>
</evidence>
<dbReference type="GO" id="GO:0051240">
    <property type="term" value="P:positive regulation of multicellular organismal process"/>
    <property type="evidence" value="ECO:0007669"/>
    <property type="project" value="UniProtKB-ARBA"/>
</dbReference>
<feature type="signal peptide" evidence="14">
    <location>
        <begin position="1"/>
        <end position="22"/>
    </location>
</feature>
<dbReference type="PROSITE" id="PS50025">
    <property type="entry name" value="LAM_G_DOMAIN"/>
    <property type="match status" value="2"/>
</dbReference>
<organism evidence="17">
    <name type="scientific">Cacopsylla melanoneura</name>
    <dbReference type="NCBI Taxonomy" id="428564"/>
    <lineage>
        <taxon>Eukaryota</taxon>
        <taxon>Metazoa</taxon>
        <taxon>Ecdysozoa</taxon>
        <taxon>Arthropoda</taxon>
        <taxon>Hexapoda</taxon>
        <taxon>Insecta</taxon>
        <taxon>Pterygota</taxon>
        <taxon>Neoptera</taxon>
        <taxon>Paraneoptera</taxon>
        <taxon>Hemiptera</taxon>
        <taxon>Sternorrhyncha</taxon>
        <taxon>Psylloidea</taxon>
        <taxon>Psyllidae</taxon>
        <taxon>Psyllinae</taxon>
        <taxon>Cacopsylla</taxon>
    </lineage>
</organism>
<feature type="domain" description="EGF-like" evidence="16">
    <location>
        <begin position="459"/>
        <end position="496"/>
    </location>
</feature>
<feature type="disulfide bond" evidence="12">
    <location>
        <begin position="312"/>
        <end position="329"/>
    </location>
</feature>
<dbReference type="SUPFAM" id="SSF57184">
    <property type="entry name" value="Growth factor receptor domain"/>
    <property type="match status" value="2"/>
</dbReference>
<evidence type="ECO:0000256" key="11">
    <source>
        <dbReference type="ARBA" id="ARBA00060989"/>
    </source>
</evidence>
<accession>A0A8D8YU64</accession>
<feature type="disulfide bond" evidence="12">
    <location>
        <begin position="1580"/>
        <end position="1589"/>
    </location>
</feature>
<keyword evidence="9 12" id="KW-1015">Disulfide bond</keyword>
<feature type="domain" description="EGF-like" evidence="16">
    <location>
        <begin position="172"/>
        <end position="209"/>
    </location>
</feature>
<feature type="domain" description="EGF-like" evidence="16">
    <location>
        <begin position="1208"/>
        <end position="1244"/>
    </location>
</feature>
<feature type="domain" description="EGF-like" evidence="16">
    <location>
        <begin position="303"/>
        <end position="341"/>
    </location>
</feature>
<dbReference type="CDD" id="cd00054">
    <property type="entry name" value="EGF_CA"/>
    <property type="match status" value="14"/>
</dbReference>
<feature type="domain" description="EGF-like" evidence="16">
    <location>
        <begin position="83"/>
        <end position="122"/>
    </location>
</feature>
<feature type="domain" description="EGF-like" evidence="16">
    <location>
        <begin position="498"/>
        <end position="534"/>
    </location>
</feature>
<feature type="domain" description="EGF-like" evidence="16">
    <location>
        <begin position="383"/>
        <end position="419"/>
    </location>
</feature>
<dbReference type="GO" id="GO:0048513">
    <property type="term" value="P:animal organ development"/>
    <property type="evidence" value="ECO:0007669"/>
    <property type="project" value="UniProtKB-ARBA"/>
</dbReference>
<dbReference type="FunFam" id="2.10.25.10:FF:000208">
    <property type="entry name" value="Crumbs 2, cell polarity complex component"/>
    <property type="match status" value="1"/>
</dbReference>
<dbReference type="PROSITE" id="PS01186">
    <property type="entry name" value="EGF_2"/>
    <property type="match status" value="11"/>
</dbReference>
<feature type="disulfide bond" evidence="12">
    <location>
        <begin position="628"/>
        <end position="637"/>
    </location>
</feature>
<dbReference type="InterPro" id="IPR013032">
    <property type="entry name" value="EGF-like_CS"/>
</dbReference>
<feature type="disulfide bond" evidence="12">
    <location>
        <begin position="112"/>
        <end position="121"/>
    </location>
</feature>
<dbReference type="InterPro" id="IPR049883">
    <property type="entry name" value="NOTCH1_EGF-like"/>
</dbReference>
<feature type="disulfide bond" evidence="12">
    <location>
        <begin position="409"/>
        <end position="418"/>
    </location>
</feature>
<dbReference type="PROSITE" id="PS00022">
    <property type="entry name" value="EGF_1"/>
    <property type="match status" value="15"/>
</dbReference>
<feature type="domain" description="EGF-like" evidence="16">
    <location>
        <begin position="603"/>
        <end position="638"/>
    </location>
</feature>
<keyword evidence="6" id="KW-0677">Repeat</keyword>
<feature type="disulfide bond" evidence="12">
    <location>
        <begin position="371"/>
        <end position="380"/>
    </location>
</feature>
<evidence type="ECO:0000259" key="16">
    <source>
        <dbReference type="PROSITE" id="PS50026"/>
    </source>
</evidence>
<dbReference type="SUPFAM" id="SSF57196">
    <property type="entry name" value="EGF/Laminin"/>
    <property type="match status" value="10"/>
</dbReference>
<keyword evidence="7" id="KW-1133">Transmembrane helix</keyword>
<feature type="domain" description="EGF-like" evidence="16">
    <location>
        <begin position="421"/>
        <end position="457"/>
    </location>
</feature>
<feature type="disulfide bond" evidence="12">
    <location>
        <begin position="447"/>
        <end position="456"/>
    </location>
</feature>
<dbReference type="PANTHER" id="PTHR12916">
    <property type="entry name" value="CYTOCHROME C OXIDASE POLYPEPTIDE VIC-2"/>
    <property type="match status" value="1"/>
</dbReference>
<dbReference type="FunFam" id="2.10.25.10:FF:000039">
    <property type="entry name" value="Crumbs cell polarity complex component 1"/>
    <property type="match status" value="1"/>
</dbReference>
<dbReference type="FunFam" id="2.10.25.10:FF:000122">
    <property type="entry name" value="Protein crumbs homolog 2"/>
    <property type="match status" value="1"/>
</dbReference>
<dbReference type="Pfam" id="PF00054">
    <property type="entry name" value="Laminin_G_1"/>
    <property type="match status" value="2"/>
</dbReference>
<feature type="disulfide bond" evidence="12">
    <location>
        <begin position="248"/>
        <end position="257"/>
    </location>
</feature>
<keyword evidence="2" id="KW-1003">Cell membrane</keyword>
<feature type="disulfide bond" evidence="12">
    <location>
        <begin position="137"/>
        <end position="154"/>
    </location>
</feature>
<dbReference type="PROSITE" id="PS01187">
    <property type="entry name" value="EGF_CA"/>
    <property type="match status" value="4"/>
</dbReference>
<dbReference type="Gene3D" id="2.10.25.10">
    <property type="entry name" value="Laminin"/>
    <property type="match status" value="19"/>
</dbReference>
<keyword evidence="4" id="KW-0812">Transmembrane</keyword>
<dbReference type="FunFam" id="2.10.25.10:FF:000061">
    <property type="entry name" value="Delta-like protein"/>
    <property type="match status" value="1"/>
</dbReference>
<feature type="disulfide bond" evidence="12">
    <location>
        <begin position="156"/>
        <end position="165"/>
    </location>
</feature>
<comment type="subcellular location">
    <subcellularLocation>
        <location evidence="1">Apical cell membrane</location>
        <topology evidence="1">Single-pass type I membrane protein</topology>
    </subcellularLocation>
</comment>
<dbReference type="Pfam" id="PF07645">
    <property type="entry name" value="EGF_CA"/>
    <property type="match status" value="1"/>
</dbReference>
<feature type="disulfide bond" evidence="12">
    <location>
        <begin position="331"/>
        <end position="340"/>
    </location>
</feature>
<feature type="domain" description="EGF-like" evidence="16">
    <location>
        <begin position="678"/>
        <end position="720"/>
    </location>
</feature>
<dbReference type="InterPro" id="IPR018097">
    <property type="entry name" value="EGF_Ca-bd_CS"/>
</dbReference>
<name>A0A8D8YU64_9HEMI</name>
<comment type="caution">
    <text evidence="12">Lacks conserved residue(s) required for the propagation of feature annotation.</text>
</comment>
<evidence type="ECO:0000259" key="15">
    <source>
        <dbReference type="PROSITE" id="PS50025"/>
    </source>
</evidence>
<evidence type="ECO:0000256" key="14">
    <source>
        <dbReference type="SAM" id="SignalP"/>
    </source>
</evidence>
<dbReference type="CDD" id="cd00110">
    <property type="entry name" value="LamG"/>
    <property type="match status" value="2"/>
</dbReference>
<dbReference type="InterPro" id="IPR001791">
    <property type="entry name" value="Laminin_G"/>
</dbReference>
<feature type="disulfide bond" evidence="12">
    <location>
        <begin position="71"/>
        <end position="80"/>
    </location>
</feature>
<dbReference type="PANTHER" id="PTHR12916:SF4">
    <property type="entry name" value="UNINFLATABLE, ISOFORM C"/>
    <property type="match status" value="1"/>
</dbReference>
<dbReference type="GO" id="GO:0003008">
    <property type="term" value="P:system process"/>
    <property type="evidence" value="ECO:0007669"/>
    <property type="project" value="UniProtKB-ARBA"/>
</dbReference>
<evidence type="ECO:0000313" key="17">
    <source>
        <dbReference type="EMBL" id="CAG6735203.1"/>
    </source>
</evidence>
<dbReference type="FunFam" id="2.10.25.10:FF:000173">
    <property type="entry name" value="Neurogenic locus notch protein 2"/>
    <property type="match status" value="1"/>
</dbReference>
<dbReference type="GO" id="GO:0005112">
    <property type="term" value="F:Notch binding"/>
    <property type="evidence" value="ECO:0007669"/>
    <property type="project" value="TreeGrafter"/>
</dbReference>
<feature type="domain" description="EGF-like" evidence="16">
    <location>
        <begin position="126"/>
        <end position="166"/>
    </location>
</feature>
<proteinExistence type="inferred from homology"/>
<feature type="domain" description="EGF-like" evidence="16">
    <location>
        <begin position="343"/>
        <end position="381"/>
    </location>
</feature>
<dbReference type="InterPro" id="IPR000742">
    <property type="entry name" value="EGF"/>
</dbReference>
<keyword evidence="8" id="KW-0472">Membrane</keyword>
<feature type="domain" description="EGF-like" evidence="16">
    <location>
        <begin position="219"/>
        <end position="258"/>
    </location>
</feature>
<keyword evidence="10" id="KW-0325">Glycoprotein</keyword>
<evidence type="ECO:0000256" key="4">
    <source>
        <dbReference type="ARBA" id="ARBA00022692"/>
    </source>
</evidence>
<evidence type="ECO:0000256" key="10">
    <source>
        <dbReference type="ARBA" id="ARBA00023180"/>
    </source>
</evidence>
<dbReference type="SMART" id="SM00181">
    <property type="entry name" value="EGF"/>
    <property type="match status" value="18"/>
</dbReference>
<dbReference type="PROSITE" id="PS50026">
    <property type="entry name" value="EGF_3"/>
    <property type="match status" value="17"/>
</dbReference>
<feature type="disulfide bond" evidence="12">
    <location>
        <begin position="607"/>
        <end position="617"/>
    </location>
</feature>
<dbReference type="Pfam" id="PF00008">
    <property type="entry name" value="EGF"/>
    <property type="match status" value="13"/>
</dbReference>
<sequence>MHLKTFSLNTCFLSILCVISESFQTDLTPNTWVKRDVTTQGNGNKIDHCLTDPCLGHGTCINRSDRYQCICSPRYSGNNCEKDNGGCDPARNPCQNNGRCELDESGNYACYCDSLHTGIHCETPVSNRICDSVPPPCLSGGTCHPLLSEQLYECICLPGYRGRHCEVSPSDVIIDCTANPCLNGGICVNDGSGTSVCNCSEGFAGDLCQVDLLTSSGPGVTSCSVNPCLNNGTCIPDAASEKQVSCHCMKGYEGNHCELASSPVNLSNTTAMDCGDGEDCFTVPPPNQTSTRGAATTNSLMSNIGGCAARPCRNNGTCATLQGGSNFSCTCQPGYTGTLCEEDINECETGAKDVCNYGICVNTNGSYQCFCRPGFAGDHCDVDFDECLSYPCFNGATCQNKINGFTCVCAPGYTGKECSININECESSPCLHGATCIDEVATFSCVCPKGLTGRLCETNIDDCESGPCLNGGICKDLLNNYSCNCQNTGYSGLHCELNIDDCAPNPCKNGAHCVDKVKDFQCECYPGYTGKTCADDIRECDTNPCQFGGTCLEHSNLSLYQKHNEPTIVNLPKIFSQEFNYSTAEGYECLCVPGTAGGNCEININECESNPCRWGACIDKVGGYVCECEPGFEGDNCEVDINECDRFSPCKHGSCIDKRASYYCDCVPQYGGKNCSVELTGCSGPDTCLNGGSCKPYLVDETEHRFNCTCPNGYHGKTCEKITTMSFNGFSHIMLNTTREEGYDISFRFKTTLPSGLLAIGKGSTYYILELVNGRLNLHSSLLNKWEGVFIGSHLNDSQWQKLFVAINSSHLVLAANEEQTIYPINPITQYEQPTSLSQSQTSFPTTFVGGAVSSLLNLAHYKAAFVGCIENVVINGQWVLPEDHSSTDSIYHNVTVGCPRTDQCSNPNPCHNGGRCTDLWRDFSCACIRPFLGHKCQYNFTAATFGHENTSNSLVSVSVGGVARRAVRNIVDISMFIRTRQLRGAIFYLGGVGDRSNSNSGSGNTGSGGGGNTPTGGDETTSYIAAEMEAGELYVRLQFNSTPESYNVGGVKLADGNNHLIQVVRNVTLVQVKLNGTEYFRKTISATGILDVQVLYLGGIPESVHHHRSIRSHSRWAPNYNMNSAELPIMRGEPYQSRSRFTRQTSGDKQATPLPNFKGIIHDVQISNGSRTMVVEFFPLQVQDLSIPPSFGNVSFETSTILEGVVSDNACASNPCEYGGTCIVTWNDFNCICTRGHKSKTCSEKEFCQLKTCPTHSECRNLNNGYECVANRTFNVDSLLPTNTSLQYSFLRGGSKLDELGSSNSTLLTPLDSISLSYRSRHNSDRAMILIYIAGREPKVHFSIYLYKEWIYISWLLAPQDTPLVRKLRKESPLDEWTYLKLNVRDNHLSGGIQGDSLTALGSDTESLDSTLLDVASNNFTYTAWVQLVTTGRIYLGGGDVTPSMPVSMDPASPSYMMEDLADSSLGTGGNALDFVPQDNTMTTGAGGEEWIQQTSSGYFKGCLGEVRLGDLLLPYFTWEQLAYTDTLSCPECFSLEPNPLYTSEDMLPAVLGCVLCADSYCENGAKCADPISSYACACLPGFAQENCTENIDECASNVCQNGATCVDNGPGLGNTQNKINTRTKPP</sequence>
<dbReference type="SMART" id="SM00282">
    <property type="entry name" value="LamG"/>
    <property type="match status" value="2"/>
</dbReference>
<evidence type="ECO:0000256" key="5">
    <source>
        <dbReference type="ARBA" id="ARBA00022729"/>
    </source>
</evidence>
<dbReference type="GO" id="GO:0009653">
    <property type="term" value="P:anatomical structure morphogenesis"/>
    <property type="evidence" value="ECO:0007669"/>
    <property type="project" value="UniProtKB-ARBA"/>
</dbReference>
<evidence type="ECO:0000256" key="7">
    <source>
        <dbReference type="ARBA" id="ARBA00022989"/>
    </source>
</evidence>
<evidence type="ECO:0000256" key="1">
    <source>
        <dbReference type="ARBA" id="ARBA00004247"/>
    </source>
</evidence>
<feature type="chain" id="PRO_5034814274" evidence="14">
    <location>
        <begin position="23"/>
        <end position="1628"/>
    </location>
</feature>
<feature type="compositionally biased region" description="Gly residues" evidence="13">
    <location>
        <begin position="1004"/>
        <end position="1015"/>
    </location>
</feature>
<evidence type="ECO:0000256" key="13">
    <source>
        <dbReference type="SAM" id="MobiDB-lite"/>
    </source>
</evidence>
<dbReference type="FunFam" id="2.60.120.200:FF:000143">
    <property type="entry name" value="Crumbs, isoform D"/>
    <property type="match status" value="1"/>
</dbReference>
<evidence type="ECO:0000256" key="12">
    <source>
        <dbReference type="PROSITE-ProRule" id="PRU00076"/>
    </source>
</evidence>